<feature type="compositionally biased region" description="Polar residues" evidence="1">
    <location>
        <begin position="393"/>
        <end position="407"/>
    </location>
</feature>
<evidence type="ECO:0000313" key="3">
    <source>
        <dbReference type="EMBL" id="KAK6740227.1"/>
    </source>
</evidence>
<feature type="region of interest" description="Disordered" evidence="1">
    <location>
        <begin position="617"/>
        <end position="652"/>
    </location>
</feature>
<proteinExistence type="predicted"/>
<keyword evidence="4" id="KW-1185">Reference proteome</keyword>
<feature type="region of interest" description="Disordered" evidence="1">
    <location>
        <begin position="387"/>
        <end position="407"/>
    </location>
</feature>
<evidence type="ECO:0000256" key="2">
    <source>
        <dbReference type="SAM" id="Phobius"/>
    </source>
</evidence>
<dbReference type="EMBL" id="JAVFWL010000003">
    <property type="protein sequence ID" value="KAK6740227.1"/>
    <property type="molecule type" value="Genomic_DNA"/>
</dbReference>
<protein>
    <submittedName>
        <fullName evidence="3">Uncharacterized protein</fullName>
    </submittedName>
</protein>
<feature type="transmembrane region" description="Helical" evidence="2">
    <location>
        <begin position="110"/>
        <end position="134"/>
    </location>
</feature>
<evidence type="ECO:0000256" key="1">
    <source>
        <dbReference type="SAM" id="MobiDB-lite"/>
    </source>
</evidence>
<feature type="region of interest" description="Disordered" evidence="1">
    <location>
        <begin position="528"/>
        <end position="594"/>
    </location>
</feature>
<reference evidence="3 4" key="1">
    <citation type="submission" date="2023-08" db="EMBL/GenBank/DDBJ databases">
        <title>A Necator americanus chromosomal reference genome.</title>
        <authorList>
            <person name="Ilik V."/>
            <person name="Petrzelkova K.J."/>
            <person name="Pardy F."/>
            <person name="Fuh T."/>
            <person name="Niatou-Singa F.S."/>
            <person name="Gouil Q."/>
            <person name="Baker L."/>
            <person name="Ritchie M.E."/>
            <person name="Jex A.R."/>
            <person name="Gazzola D."/>
            <person name="Li H."/>
            <person name="Toshio Fujiwara R."/>
            <person name="Zhan B."/>
            <person name="Aroian R.V."/>
            <person name="Pafco B."/>
            <person name="Schwarz E.M."/>
        </authorList>
    </citation>
    <scope>NUCLEOTIDE SEQUENCE [LARGE SCALE GENOMIC DNA]</scope>
    <source>
        <strain evidence="3 4">Aroian</strain>
        <tissue evidence="3">Whole animal</tissue>
    </source>
</reference>
<feature type="compositionally biased region" description="Basic and acidic residues" evidence="1">
    <location>
        <begin position="552"/>
        <end position="566"/>
    </location>
</feature>
<feature type="region of interest" description="Disordered" evidence="1">
    <location>
        <begin position="473"/>
        <end position="513"/>
    </location>
</feature>
<name>A0ABR1CPE1_NECAM</name>
<keyword evidence="2" id="KW-0812">Transmembrane</keyword>
<feature type="region of interest" description="Disordered" evidence="1">
    <location>
        <begin position="1"/>
        <end position="53"/>
    </location>
</feature>
<keyword evidence="2" id="KW-1133">Transmembrane helix</keyword>
<sequence>MNLAAAVQPRQRSTRSTAHWRRAPRPPGPGLPLVPFASQEETRSPKTFPGPDAPLYGRSTDEIDCRKASLRSGVTMAAAAKGENRYAKHSPLKNSMSLFKYGCCVPTNTVLWLIIVLTIFAVIGLIFCFMSMVFTRWMYKRRIRNKTETLKRRYEEEYQSRREKEFRMKELAMRPVHGHHHHQREPVEEPEVVPKQIAAEQIKSCTAKDVDIAQHQKFLSNITHNTAYFNLPDQRDSPQKNLLFTGTTPLKSESGPPMPPCFFTGTTPLQSTQSDILMPSTGGTSYLTAGTKPTSTSTSFPTSTGAFARSFSTTVPSEGDANVPVEPFDVAATAHAIVVGANRDIEIRQPFPGVILLNKDQRPLGQCPSERILLIPTRSDSMVALGMKPSPESGKSASTATNEENSPSMAKHATAHGYVLASLINELTESDSTKKASVEGKKRTDFESVSKKPKSPGEVDVHLPTALPAYKEQPKTEMKRKRKALKCKPLEKEKFPPKGGIPESPASSSTRGFFPYWTGRRRVFSKVEPTISSSGKTQAAKMVSSEVNIWEPSRKASVESLRRRASESSNTSTPGKKEPARPVSTPQRPPVLDVYELRRQMERMNAERIRRAEIAKMAAEENKNSSDDEKWSPKGKELHKLSTIQEGRVTRV</sequence>
<comment type="caution">
    <text evidence="3">The sequence shown here is derived from an EMBL/GenBank/DDBJ whole genome shotgun (WGS) entry which is preliminary data.</text>
</comment>
<dbReference type="Proteomes" id="UP001303046">
    <property type="component" value="Unassembled WGS sequence"/>
</dbReference>
<feature type="compositionally biased region" description="Basic and acidic residues" evidence="1">
    <location>
        <begin position="617"/>
        <end position="640"/>
    </location>
</feature>
<keyword evidence="2" id="KW-0472">Membrane</keyword>
<organism evidence="3 4">
    <name type="scientific">Necator americanus</name>
    <name type="common">Human hookworm</name>
    <dbReference type="NCBI Taxonomy" id="51031"/>
    <lineage>
        <taxon>Eukaryota</taxon>
        <taxon>Metazoa</taxon>
        <taxon>Ecdysozoa</taxon>
        <taxon>Nematoda</taxon>
        <taxon>Chromadorea</taxon>
        <taxon>Rhabditida</taxon>
        <taxon>Rhabditina</taxon>
        <taxon>Rhabditomorpha</taxon>
        <taxon>Strongyloidea</taxon>
        <taxon>Ancylostomatidae</taxon>
        <taxon>Bunostominae</taxon>
        <taxon>Necator</taxon>
    </lineage>
</organism>
<feature type="region of interest" description="Disordered" evidence="1">
    <location>
        <begin position="431"/>
        <end position="461"/>
    </location>
</feature>
<gene>
    <name evidence="3" type="primary">Necator_chrIII.g9366</name>
    <name evidence="3" type="ORF">RB195_008601</name>
</gene>
<accession>A0ABR1CPE1</accession>
<evidence type="ECO:0000313" key="4">
    <source>
        <dbReference type="Proteomes" id="UP001303046"/>
    </source>
</evidence>